<dbReference type="EMBL" id="OZ035823">
    <property type="protein sequence ID" value="CAL1568438.1"/>
    <property type="molecule type" value="Genomic_DNA"/>
</dbReference>
<sequence>MLTLLMRPRGVLAGQQAAGASAVSHVRIHSCDCGPRRGALSALHRSPKLHTHSPNERVRHDRGDQDSVKEQWTTEDLRRSQVQQEDKCMMGYQRPAPS</sequence>
<keyword evidence="3" id="KW-1185">Reference proteome</keyword>
<organism evidence="2 3">
    <name type="scientific">Knipowitschia caucasica</name>
    <name type="common">Caucasian dwarf goby</name>
    <name type="synonym">Pomatoschistus caucasicus</name>
    <dbReference type="NCBI Taxonomy" id="637954"/>
    <lineage>
        <taxon>Eukaryota</taxon>
        <taxon>Metazoa</taxon>
        <taxon>Chordata</taxon>
        <taxon>Craniata</taxon>
        <taxon>Vertebrata</taxon>
        <taxon>Euteleostomi</taxon>
        <taxon>Actinopterygii</taxon>
        <taxon>Neopterygii</taxon>
        <taxon>Teleostei</taxon>
        <taxon>Neoteleostei</taxon>
        <taxon>Acanthomorphata</taxon>
        <taxon>Gobiaria</taxon>
        <taxon>Gobiiformes</taxon>
        <taxon>Gobioidei</taxon>
        <taxon>Gobiidae</taxon>
        <taxon>Gobiinae</taxon>
        <taxon>Knipowitschia</taxon>
    </lineage>
</organism>
<feature type="region of interest" description="Disordered" evidence="1">
    <location>
        <begin position="37"/>
        <end position="98"/>
    </location>
</feature>
<evidence type="ECO:0000313" key="2">
    <source>
        <dbReference type="EMBL" id="CAL1568438.1"/>
    </source>
</evidence>
<dbReference type="AlphaFoldDB" id="A0AAV2IT83"/>
<feature type="compositionally biased region" description="Basic and acidic residues" evidence="1">
    <location>
        <begin position="53"/>
        <end position="69"/>
    </location>
</feature>
<proteinExistence type="predicted"/>
<name>A0AAV2IT83_KNICA</name>
<evidence type="ECO:0008006" key="4">
    <source>
        <dbReference type="Google" id="ProtNLM"/>
    </source>
</evidence>
<evidence type="ECO:0000256" key="1">
    <source>
        <dbReference type="SAM" id="MobiDB-lite"/>
    </source>
</evidence>
<evidence type="ECO:0000313" key="3">
    <source>
        <dbReference type="Proteomes" id="UP001497482"/>
    </source>
</evidence>
<feature type="compositionally biased region" description="Basic and acidic residues" evidence="1">
    <location>
        <begin position="75"/>
        <end position="88"/>
    </location>
</feature>
<gene>
    <name evidence="2" type="ORF">KC01_LOCUS1057</name>
</gene>
<protein>
    <recommendedName>
        <fullName evidence="4">Secreted protein</fullName>
    </recommendedName>
</protein>
<reference evidence="2 3" key="1">
    <citation type="submission" date="2024-04" db="EMBL/GenBank/DDBJ databases">
        <authorList>
            <person name="Waldvogel A.-M."/>
            <person name="Schoenle A."/>
        </authorList>
    </citation>
    <scope>NUCLEOTIDE SEQUENCE [LARGE SCALE GENOMIC DNA]</scope>
</reference>
<dbReference type="Proteomes" id="UP001497482">
    <property type="component" value="Chromosome 1"/>
</dbReference>
<accession>A0AAV2IT83</accession>